<comment type="caution">
    <text evidence="3">The sequence shown here is derived from an EMBL/GenBank/DDBJ whole genome shotgun (WGS) entry which is preliminary data.</text>
</comment>
<reference evidence="3 4" key="1">
    <citation type="submission" date="2023-07" db="EMBL/GenBank/DDBJ databases">
        <title>Sequencing the genomes of 1000 actinobacteria strains.</title>
        <authorList>
            <person name="Klenk H.-P."/>
        </authorList>
    </citation>
    <scope>NUCLEOTIDE SEQUENCE [LARGE SCALE GENOMIC DNA]</scope>
    <source>
        <strain evidence="3 4">DSM 19426</strain>
    </source>
</reference>
<dbReference type="EMBL" id="JAVDYG010000001">
    <property type="protein sequence ID" value="MDR7363929.1"/>
    <property type="molecule type" value="Genomic_DNA"/>
</dbReference>
<keyword evidence="2" id="KW-0472">Membrane</keyword>
<feature type="transmembrane region" description="Helical" evidence="2">
    <location>
        <begin position="118"/>
        <end position="138"/>
    </location>
</feature>
<evidence type="ECO:0000256" key="2">
    <source>
        <dbReference type="SAM" id="Phobius"/>
    </source>
</evidence>
<keyword evidence="2" id="KW-1133">Transmembrane helix</keyword>
<dbReference type="InterPro" id="IPR021385">
    <property type="entry name" value="DUF3017"/>
</dbReference>
<sequence>MLPSDGSRDPDDVRVGPDVRPVIEPEPHPDAPSIDPAEAVHPVTGRRAHSLQPRRPRTRGGVAYLMVLLVAAAGLAMVVAGLWRAGTMLLGVAFLLATVSRIALADEDAGMLKLRRKAIDVPTLLAIGLALVVLAAVVPQQPTP</sequence>
<feature type="transmembrane region" description="Helical" evidence="2">
    <location>
        <begin position="62"/>
        <end position="83"/>
    </location>
</feature>
<dbReference type="Proteomes" id="UP001183648">
    <property type="component" value="Unassembled WGS sequence"/>
</dbReference>
<evidence type="ECO:0000256" key="1">
    <source>
        <dbReference type="SAM" id="MobiDB-lite"/>
    </source>
</evidence>
<feature type="region of interest" description="Disordered" evidence="1">
    <location>
        <begin position="1"/>
        <end position="55"/>
    </location>
</feature>
<name>A0ABU2BZV5_9ACTN</name>
<evidence type="ECO:0000313" key="4">
    <source>
        <dbReference type="Proteomes" id="UP001183648"/>
    </source>
</evidence>
<dbReference type="RefSeq" id="WP_310304882.1">
    <property type="nucleotide sequence ID" value="NZ_BAAAPS010000005.1"/>
</dbReference>
<proteinExistence type="predicted"/>
<feature type="compositionally biased region" description="Basic residues" evidence="1">
    <location>
        <begin position="44"/>
        <end position="55"/>
    </location>
</feature>
<feature type="compositionally biased region" description="Basic and acidic residues" evidence="1">
    <location>
        <begin position="1"/>
        <end position="29"/>
    </location>
</feature>
<feature type="transmembrane region" description="Helical" evidence="2">
    <location>
        <begin position="89"/>
        <end position="106"/>
    </location>
</feature>
<protein>
    <submittedName>
        <fullName evidence="3">Nitroreductase</fullName>
    </submittedName>
</protein>
<organism evidence="3 4">
    <name type="scientific">Nocardioides marmoribigeumensis</name>
    <dbReference type="NCBI Taxonomy" id="433649"/>
    <lineage>
        <taxon>Bacteria</taxon>
        <taxon>Bacillati</taxon>
        <taxon>Actinomycetota</taxon>
        <taxon>Actinomycetes</taxon>
        <taxon>Propionibacteriales</taxon>
        <taxon>Nocardioidaceae</taxon>
        <taxon>Nocardioides</taxon>
    </lineage>
</organism>
<evidence type="ECO:0000313" key="3">
    <source>
        <dbReference type="EMBL" id="MDR7363929.1"/>
    </source>
</evidence>
<keyword evidence="4" id="KW-1185">Reference proteome</keyword>
<gene>
    <name evidence="3" type="ORF">J2S63_003482</name>
</gene>
<accession>A0ABU2BZV5</accession>
<keyword evidence="2" id="KW-0812">Transmembrane</keyword>
<dbReference type="Pfam" id="PF11222">
    <property type="entry name" value="DUF3017"/>
    <property type="match status" value="1"/>
</dbReference>